<comment type="caution">
    <text evidence="4">The sequence shown here is derived from an EMBL/GenBank/DDBJ whole genome shotgun (WGS) entry which is preliminary data.</text>
</comment>
<evidence type="ECO:0000313" key="4">
    <source>
        <dbReference type="EMBL" id="GMA30370.1"/>
    </source>
</evidence>
<feature type="region of interest" description="Disordered" evidence="1">
    <location>
        <begin position="171"/>
        <end position="199"/>
    </location>
</feature>
<reference evidence="4" key="1">
    <citation type="journal article" date="2014" name="Int. J. Syst. Evol. Microbiol.">
        <title>Complete genome sequence of Corynebacterium casei LMG S-19264T (=DSM 44701T), isolated from a smear-ripened cheese.</title>
        <authorList>
            <consortium name="US DOE Joint Genome Institute (JGI-PGF)"/>
            <person name="Walter F."/>
            <person name="Albersmeier A."/>
            <person name="Kalinowski J."/>
            <person name="Ruckert C."/>
        </authorList>
    </citation>
    <scope>NUCLEOTIDE SEQUENCE</scope>
    <source>
        <strain evidence="4">NBRC 112290</strain>
    </source>
</reference>
<evidence type="ECO:0000313" key="5">
    <source>
        <dbReference type="Proteomes" id="UP001157161"/>
    </source>
</evidence>
<feature type="compositionally biased region" description="Low complexity" evidence="1">
    <location>
        <begin position="171"/>
        <end position="181"/>
    </location>
</feature>
<reference evidence="4" key="2">
    <citation type="submission" date="2023-02" db="EMBL/GenBank/DDBJ databases">
        <authorList>
            <person name="Sun Q."/>
            <person name="Mori K."/>
        </authorList>
    </citation>
    <scope>NUCLEOTIDE SEQUENCE</scope>
    <source>
        <strain evidence="4">NBRC 112290</strain>
    </source>
</reference>
<evidence type="ECO:0000259" key="3">
    <source>
        <dbReference type="Pfam" id="PF13625"/>
    </source>
</evidence>
<proteinExistence type="predicted"/>
<accession>A0AA37UJL7</accession>
<dbReference type="EMBL" id="BSUM01000001">
    <property type="protein sequence ID" value="GMA30370.1"/>
    <property type="molecule type" value="Genomic_DNA"/>
</dbReference>
<gene>
    <name evidence="4" type="ORF">GCM10025875_03620</name>
</gene>
<evidence type="ECO:0000256" key="1">
    <source>
        <dbReference type="SAM" id="MobiDB-lite"/>
    </source>
</evidence>
<dbReference type="Proteomes" id="UP001157161">
    <property type="component" value="Unassembled WGS sequence"/>
</dbReference>
<feature type="chain" id="PRO_5041363107" description="Helicase XPB/Ssl2 N-terminal domain-containing protein" evidence="2">
    <location>
        <begin position="17"/>
        <end position="657"/>
    </location>
</feature>
<feature type="signal peptide" evidence="2">
    <location>
        <begin position="1"/>
        <end position="16"/>
    </location>
</feature>
<organism evidence="4 5">
    <name type="scientific">Litorihabitans aurantiacus</name>
    <dbReference type="NCBI Taxonomy" id="1930061"/>
    <lineage>
        <taxon>Bacteria</taxon>
        <taxon>Bacillati</taxon>
        <taxon>Actinomycetota</taxon>
        <taxon>Actinomycetes</taxon>
        <taxon>Micrococcales</taxon>
        <taxon>Beutenbergiaceae</taxon>
        <taxon>Litorihabitans</taxon>
    </lineage>
</organism>
<sequence>MLALATLGASAGAAVAAGDVLAAAPAGAAALRPVTTAQVADATGLPSPVVADLLATLAAQALLRPAPAGEPTLRKGSVGDRERLLDTGERLSDAGERLSGPDAGPDADAWLPAVGLAAARPRPAALALTAEAIDPGTTDATAVARLAADLPDPARRILDALTWGPPVGRFTAAPTTTSGAPAAPPAPTAQTTPTPTAPEDENLTLAVEHLLERHLVRRTPDGGVVLPAAVALALREGRTHRDLTPVPPTPPAPVVSPDVVAAESARAALELHRLLAALTDLWGDAPAGALRSGGVGVREIRRTTAALGATEQTTTLLVELAAAAGEIGQAHDDDGALWAPTDAHDGDAPTHRWARLVHVWLHSERAFALVGTRADDGALRSALEPGLERGWAARLRRRVLDALATWPTGSAPDADAVRGVLTWQSPISPPPDWAVTAVLAEADVLGVVAAGALSRSGAALTEGAEVTDLAASIEADLPPAVGEILLQADLTAVVPGRPSPEVAALLEATADVESRGSALTARFTPASLERAVAGGRDAAEILAALTELSRTPVPQALEYAVRDAERRTGGLRAGPAAAYLRGEDAAALAQLVAGAGAELGLRLIAPTVAVTSLPAGRLALALREAGRGVVLEGPTASSSIRATAIAPWPHRLAARAW</sequence>
<dbReference type="Pfam" id="PF13625">
    <property type="entry name" value="Helicase_C_3"/>
    <property type="match status" value="1"/>
</dbReference>
<dbReference type="InterPro" id="IPR032830">
    <property type="entry name" value="XPB/Ssl2_N"/>
</dbReference>
<keyword evidence="5" id="KW-1185">Reference proteome</keyword>
<dbReference type="RefSeq" id="WP_284248989.1">
    <property type="nucleotide sequence ID" value="NZ_BSUM01000001.1"/>
</dbReference>
<feature type="domain" description="Helicase XPB/Ssl2 N-terminal" evidence="3">
    <location>
        <begin position="484"/>
        <end position="602"/>
    </location>
</feature>
<evidence type="ECO:0000256" key="2">
    <source>
        <dbReference type="SAM" id="SignalP"/>
    </source>
</evidence>
<keyword evidence="2" id="KW-0732">Signal</keyword>
<name>A0AA37UJL7_9MICO</name>
<protein>
    <recommendedName>
        <fullName evidence="3">Helicase XPB/Ssl2 N-terminal domain-containing protein</fullName>
    </recommendedName>
</protein>
<dbReference type="AlphaFoldDB" id="A0AA37UJL7"/>